<evidence type="ECO:0000313" key="2">
    <source>
        <dbReference type="Proteomes" id="UP000235728"/>
    </source>
</evidence>
<dbReference type="AlphaFoldDB" id="A0A2N6NXB0"/>
<evidence type="ECO:0000313" key="1">
    <source>
        <dbReference type="EMBL" id="PMB71905.1"/>
    </source>
</evidence>
<gene>
    <name evidence="1" type="ORF">BM221_002001</name>
</gene>
<reference evidence="1 2" key="1">
    <citation type="journal article" date="2016" name="Appl. Microbiol. Biotechnol.">
        <title>Characterization of T-DNA insertion mutants with decreased virulence in the entomopathogenic fungus Beauveria bassiana JEF-007.</title>
        <authorList>
            <person name="Kim S."/>
            <person name="Lee S.J."/>
            <person name="Nai Y.S."/>
            <person name="Yu J.S."/>
            <person name="Lee M.R."/>
            <person name="Yang Y.T."/>
            <person name="Kim J.S."/>
        </authorList>
    </citation>
    <scope>NUCLEOTIDE SEQUENCE [LARGE SCALE GENOMIC DNA]</scope>
    <source>
        <strain evidence="1 2">JEF-007</strain>
    </source>
</reference>
<comment type="caution">
    <text evidence="1">The sequence shown here is derived from an EMBL/GenBank/DDBJ whole genome shotgun (WGS) entry which is preliminary data.</text>
</comment>
<protein>
    <submittedName>
        <fullName evidence="1">Uncharacterized protein</fullName>
    </submittedName>
</protein>
<dbReference type="Proteomes" id="UP000235728">
    <property type="component" value="Unassembled WGS sequence"/>
</dbReference>
<organism evidence="1 2">
    <name type="scientific">Beauveria bassiana</name>
    <name type="common">White muscardine disease fungus</name>
    <name type="synonym">Tritirachium shiotae</name>
    <dbReference type="NCBI Taxonomy" id="176275"/>
    <lineage>
        <taxon>Eukaryota</taxon>
        <taxon>Fungi</taxon>
        <taxon>Dikarya</taxon>
        <taxon>Ascomycota</taxon>
        <taxon>Pezizomycotina</taxon>
        <taxon>Sordariomycetes</taxon>
        <taxon>Hypocreomycetidae</taxon>
        <taxon>Hypocreales</taxon>
        <taxon>Cordycipitaceae</taxon>
        <taxon>Beauveria</taxon>
    </lineage>
</organism>
<dbReference type="EMBL" id="MRVG01000002">
    <property type="protein sequence ID" value="PMB71905.1"/>
    <property type="molecule type" value="Genomic_DNA"/>
</dbReference>
<proteinExistence type="predicted"/>
<sequence>MSFQFWIDESVSGYLDSVIVEILRSVADFFAIKQTRAVCAPVIVQGCWEAGMNGQRGEETPLGVAS</sequence>
<name>A0A2N6NXB0_BEABA</name>
<accession>A0A2N6NXB0</accession>